<dbReference type="AlphaFoldDB" id="E4Y361"/>
<reference evidence="1" key="1">
    <citation type="journal article" date="2010" name="Science">
        <title>Plasticity of animal genome architecture unmasked by rapid evolution of a pelagic tunicate.</title>
        <authorList>
            <person name="Denoeud F."/>
            <person name="Henriet S."/>
            <person name="Mungpakdee S."/>
            <person name="Aury J.M."/>
            <person name="Da Silva C."/>
            <person name="Brinkmann H."/>
            <person name="Mikhaleva J."/>
            <person name="Olsen L.C."/>
            <person name="Jubin C."/>
            <person name="Canestro C."/>
            <person name="Bouquet J.M."/>
            <person name="Danks G."/>
            <person name="Poulain J."/>
            <person name="Campsteijn C."/>
            <person name="Adamski M."/>
            <person name="Cross I."/>
            <person name="Yadetie F."/>
            <person name="Muffato M."/>
            <person name="Louis A."/>
            <person name="Butcher S."/>
            <person name="Tsagkogeorga G."/>
            <person name="Konrad A."/>
            <person name="Singh S."/>
            <person name="Jensen M.F."/>
            <person name="Cong E.H."/>
            <person name="Eikeseth-Otteraa H."/>
            <person name="Noel B."/>
            <person name="Anthouard V."/>
            <person name="Porcel B.M."/>
            <person name="Kachouri-Lafond R."/>
            <person name="Nishino A."/>
            <person name="Ugolini M."/>
            <person name="Chourrout P."/>
            <person name="Nishida H."/>
            <person name="Aasland R."/>
            <person name="Huzurbazar S."/>
            <person name="Westhof E."/>
            <person name="Delsuc F."/>
            <person name="Lehrach H."/>
            <person name="Reinhardt R."/>
            <person name="Weissenbach J."/>
            <person name="Roy S.W."/>
            <person name="Artiguenave F."/>
            <person name="Postlethwait J.H."/>
            <person name="Manak J.R."/>
            <person name="Thompson E.M."/>
            <person name="Jaillon O."/>
            <person name="Du Pasquier L."/>
            <person name="Boudinot P."/>
            <person name="Liberles D.A."/>
            <person name="Volff J.N."/>
            <person name="Philippe H."/>
            <person name="Lenhard B."/>
            <person name="Roest Crollius H."/>
            <person name="Wincker P."/>
            <person name="Chourrout D."/>
        </authorList>
    </citation>
    <scope>NUCLEOTIDE SEQUENCE [LARGE SCALE GENOMIC DNA]</scope>
</reference>
<protein>
    <submittedName>
        <fullName evidence="1">Uncharacterized protein</fullName>
    </submittedName>
</protein>
<accession>E4Y361</accession>
<organism evidence="1">
    <name type="scientific">Oikopleura dioica</name>
    <name type="common">Tunicate</name>
    <dbReference type="NCBI Taxonomy" id="34765"/>
    <lineage>
        <taxon>Eukaryota</taxon>
        <taxon>Metazoa</taxon>
        <taxon>Chordata</taxon>
        <taxon>Tunicata</taxon>
        <taxon>Appendicularia</taxon>
        <taxon>Copelata</taxon>
        <taxon>Oikopleuridae</taxon>
        <taxon>Oikopleura</taxon>
    </lineage>
</organism>
<proteinExistence type="predicted"/>
<dbReference type="Proteomes" id="UP000001307">
    <property type="component" value="Unassembled WGS sequence"/>
</dbReference>
<gene>
    <name evidence="1" type="ORF">GSOID_T00001407001</name>
</gene>
<evidence type="ECO:0000313" key="2">
    <source>
        <dbReference type="Proteomes" id="UP000001307"/>
    </source>
</evidence>
<sequence>MSRKARSRVKTMIFLESESELLGKKQKLLSTILWTSRKQIIPALHKAFKLYDGFFS</sequence>
<evidence type="ECO:0000313" key="1">
    <source>
        <dbReference type="EMBL" id="CBY16283.1"/>
    </source>
</evidence>
<dbReference type="EMBL" id="FN654041">
    <property type="protein sequence ID" value="CBY16283.1"/>
    <property type="molecule type" value="Genomic_DNA"/>
</dbReference>
<name>E4Y361_OIKDI</name>
<keyword evidence="2" id="KW-1185">Reference proteome</keyword>
<dbReference type="InParanoid" id="E4Y361"/>